<dbReference type="RefSeq" id="WP_286056025.1">
    <property type="nucleotide sequence ID" value="NZ_JASVWF010000007.1"/>
</dbReference>
<evidence type="ECO:0000313" key="1">
    <source>
        <dbReference type="EMBL" id="MDL5159431.1"/>
    </source>
</evidence>
<name>A0ABT7MG59_9PSEU</name>
<dbReference type="EMBL" id="JASVWF010000007">
    <property type="protein sequence ID" value="MDL5159431.1"/>
    <property type="molecule type" value="Genomic_DNA"/>
</dbReference>
<dbReference type="Proteomes" id="UP001231924">
    <property type="component" value="Unassembled WGS sequence"/>
</dbReference>
<gene>
    <name evidence="1" type="ORF">QRT03_25920</name>
</gene>
<proteinExistence type="predicted"/>
<accession>A0ABT7MG59</accession>
<sequence>MTFIELVHSVVPGLTDAEADHVLWEYTPFPCTTRPDELMPFLIAHQGEVVARSTHLGALT</sequence>
<keyword evidence="2" id="KW-1185">Reference proteome</keyword>
<reference evidence="1 2" key="1">
    <citation type="submission" date="2023-06" db="EMBL/GenBank/DDBJ databases">
        <title>Actinomycetospora Odt1-22.</title>
        <authorList>
            <person name="Supong K."/>
        </authorList>
    </citation>
    <scope>NUCLEOTIDE SEQUENCE [LARGE SCALE GENOMIC DNA]</scope>
    <source>
        <strain evidence="1 2">Odt1-22</strain>
    </source>
</reference>
<evidence type="ECO:0000313" key="2">
    <source>
        <dbReference type="Proteomes" id="UP001231924"/>
    </source>
</evidence>
<protein>
    <submittedName>
        <fullName evidence="1">Uncharacterized protein</fullName>
    </submittedName>
</protein>
<organism evidence="1 2">
    <name type="scientific">Actinomycetospora termitidis</name>
    <dbReference type="NCBI Taxonomy" id="3053470"/>
    <lineage>
        <taxon>Bacteria</taxon>
        <taxon>Bacillati</taxon>
        <taxon>Actinomycetota</taxon>
        <taxon>Actinomycetes</taxon>
        <taxon>Pseudonocardiales</taxon>
        <taxon>Pseudonocardiaceae</taxon>
        <taxon>Actinomycetospora</taxon>
    </lineage>
</organism>
<comment type="caution">
    <text evidence="1">The sequence shown here is derived from an EMBL/GenBank/DDBJ whole genome shotgun (WGS) entry which is preliminary data.</text>
</comment>